<dbReference type="PROSITE" id="PS50928">
    <property type="entry name" value="ABC_TM1"/>
    <property type="match status" value="1"/>
</dbReference>
<dbReference type="AlphaFoldDB" id="A0A923RQW8"/>
<name>A0A923RQW8_9FIRM</name>
<keyword evidence="2 7" id="KW-0813">Transport</keyword>
<evidence type="ECO:0000256" key="7">
    <source>
        <dbReference type="RuleBase" id="RU363032"/>
    </source>
</evidence>
<dbReference type="Proteomes" id="UP000652477">
    <property type="component" value="Unassembled WGS sequence"/>
</dbReference>
<evidence type="ECO:0000256" key="2">
    <source>
        <dbReference type="ARBA" id="ARBA00022448"/>
    </source>
</evidence>
<feature type="transmembrane region" description="Helical" evidence="7">
    <location>
        <begin position="60"/>
        <end position="90"/>
    </location>
</feature>
<proteinExistence type="inferred from homology"/>
<keyword evidence="5 7" id="KW-1133">Transmembrane helix</keyword>
<dbReference type="GO" id="GO:0005886">
    <property type="term" value="C:plasma membrane"/>
    <property type="evidence" value="ECO:0007669"/>
    <property type="project" value="UniProtKB-SubCell"/>
</dbReference>
<dbReference type="InterPro" id="IPR051393">
    <property type="entry name" value="ABC_transporter_permease"/>
</dbReference>
<feature type="transmembrane region" description="Helical" evidence="7">
    <location>
        <begin position="12"/>
        <end position="40"/>
    </location>
</feature>
<evidence type="ECO:0000259" key="8">
    <source>
        <dbReference type="PROSITE" id="PS50928"/>
    </source>
</evidence>
<keyword evidence="6 7" id="KW-0472">Membrane</keyword>
<dbReference type="SUPFAM" id="SSF161098">
    <property type="entry name" value="MetI-like"/>
    <property type="match status" value="1"/>
</dbReference>
<dbReference type="CDD" id="cd06261">
    <property type="entry name" value="TM_PBP2"/>
    <property type="match status" value="1"/>
</dbReference>
<keyword evidence="10" id="KW-1185">Reference proteome</keyword>
<keyword evidence="4 7" id="KW-0812">Transmembrane</keyword>
<dbReference type="PANTHER" id="PTHR30193">
    <property type="entry name" value="ABC TRANSPORTER PERMEASE PROTEIN"/>
    <property type="match status" value="1"/>
</dbReference>
<dbReference type="RefSeq" id="WP_186876618.1">
    <property type="nucleotide sequence ID" value="NZ_JACOPF010000003.1"/>
</dbReference>
<gene>
    <name evidence="9" type="ORF">H8S37_13650</name>
</gene>
<accession>A0A923RQW8</accession>
<dbReference type="EMBL" id="JACOPF010000003">
    <property type="protein sequence ID" value="MBC5689956.1"/>
    <property type="molecule type" value="Genomic_DNA"/>
</dbReference>
<dbReference type="Pfam" id="PF00528">
    <property type="entry name" value="BPD_transp_1"/>
    <property type="match status" value="1"/>
</dbReference>
<keyword evidence="3" id="KW-1003">Cell membrane</keyword>
<dbReference type="Gene3D" id="1.10.3720.10">
    <property type="entry name" value="MetI-like"/>
    <property type="match status" value="1"/>
</dbReference>
<evidence type="ECO:0000256" key="6">
    <source>
        <dbReference type="ARBA" id="ARBA00023136"/>
    </source>
</evidence>
<evidence type="ECO:0000313" key="10">
    <source>
        <dbReference type="Proteomes" id="UP000652477"/>
    </source>
</evidence>
<feature type="transmembrane region" description="Helical" evidence="7">
    <location>
        <begin position="149"/>
        <end position="172"/>
    </location>
</feature>
<protein>
    <submittedName>
        <fullName evidence="9">Sugar ABC transporter permease</fullName>
    </submittedName>
</protein>
<comment type="subcellular location">
    <subcellularLocation>
        <location evidence="1 7">Cell membrane</location>
        <topology evidence="1 7">Multi-pass membrane protein</topology>
    </subcellularLocation>
</comment>
<feature type="transmembrane region" description="Helical" evidence="7">
    <location>
        <begin position="102"/>
        <end position="122"/>
    </location>
</feature>
<feature type="transmembrane region" description="Helical" evidence="7">
    <location>
        <begin position="250"/>
        <end position="273"/>
    </location>
</feature>
<dbReference type="GO" id="GO:0055085">
    <property type="term" value="P:transmembrane transport"/>
    <property type="evidence" value="ECO:0007669"/>
    <property type="project" value="InterPro"/>
</dbReference>
<reference evidence="9" key="1">
    <citation type="submission" date="2020-08" db="EMBL/GenBank/DDBJ databases">
        <title>Genome public.</title>
        <authorList>
            <person name="Liu C."/>
            <person name="Sun Q."/>
        </authorList>
    </citation>
    <scope>NUCLEOTIDE SEQUENCE</scope>
    <source>
        <strain evidence="9">NSJ-55</strain>
    </source>
</reference>
<evidence type="ECO:0000256" key="5">
    <source>
        <dbReference type="ARBA" id="ARBA00022989"/>
    </source>
</evidence>
<evidence type="ECO:0000256" key="3">
    <source>
        <dbReference type="ARBA" id="ARBA00022475"/>
    </source>
</evidence>
<comment type="caution">
    <text evidence="9">The sequence shown here is derived from an EMBL/GenBank/DDBJ whole genome shotgun (WGS) entry which is preliminary data.</text>
</comment>
<evidence type="ECO:0000256" key="4">
    <source>
        <dbReference type="ARBA" id="ARBA00022692"/>
    </source>
</evidence>
<evidence type="ECO:0000313" key="9">
    <source>
        <dbReference type="EMBL" id="MBC5689956.1"/>
    </source>
</evidence>
<organism evidence="9 10">
    <name type="scientific">Mediterraneibacter hominis</name>
    <dbReference type="NCBI Taxonomy" id="2763054"/>
    <lineage>
        <taxon>Bacteria</taxon>
        <taxon>Bacillati</taxon>
        <taxon>Bacillota</taxon>
        <taxon>Clostridia</taxon>
        <taxon>Lachnospirales</taxon>
        <taxon>Lachnospiraceae</taxon>
        <taxon>Mediterraneibacter</taxon>
    </lineage>
</organism>
<feature type="domain" description="ABC transmembrane type-1" evidence="8">
    <location>
        <begin position="64"/>
        <end position="275"/>
    </location>
</feature>
<dbReference type="InterPro" id="IPR000515">
    <property type="entry name" value="MetI-like"/>
</dbReference>
<sequence>MNRRRIYSNWFMVPAMAIFTVFFLIPTVISLFFSLTVWNFDSFTFCGLDNFKTFFSDESLYSSIINTMIYAILTCVLKLVLAFFLAVFLTSKIKTKNFLRSVVFFPNLISTVAVGITFSALMHPTKGLINQVITTFGGTSVDWLGNTDIALYSVILTDVWKGVGVATVIFIAGMQSIDKTFYEAAAIDGASAWQRLKAITVPLSRPAMNSVIILSFIGGLRTFDLIWAMTGGGPGYATEVMASTVYKQYAAGYYGLSTAGNVIMFALIALMAFPLQKFLLSKEVD</sequence>
<dbReference type="PANTHER" id="PTHR30193:SF37">
    <property type="entry name" value="INNER MEMBRANE ABC TRANSPORTER PERMEASE PROTEIN YCJO"/>
    <property type="match status" value="1"/>
</dbReference>
<dbReference type="InterPro" id="IPR035906">
    <property type="entry name" value="MetI-like_sf"/>
</dbReference>
<comment type="similarity">
    <text evidence="7">Belongs to the binding-protein-dependent transport system permease family.</text>
</comment>
<evidence type="ECO:0000256" key="1">
    <source>
        <dbReference type="ARBA" id="ARBA00004651"/>
    </source>
</evidence>